<evidence type="ECO:0000256" key="2">
    <source>
        <dbReference type="SAM" id="MobiDB-lite"/>
    </source>
</evidence>
<feature type="region of interest" description="Disordered" evidence="2">
    <location>
        <begin position="145"/>
        <end position="201"/>
    </location>
</feature>
<gene>
    <name evidence="3" type="ORF">AK812_SmicGene16953</name>
</gene>
<evidence type="ECO:0000313" key="3">
    <source>
        <dbReference type="EMBL" id="OLQ00403.1"/>
    </source>
</evidence>
<keyword evidence="1" id="KW-0175">Coiled coil</keyword>
<accession>A0A1Q9DZ11</accession>
<dbReference type="OrthoDB" id="442504at2759"/>
<feature type="coiled-coil region" evidence="1">
    <location>
        <begin position="57"/>
        <end position="91"/>
    </location>
</feature>
<evidence type="ECO:0000256" key="1">
    <source>
        <dbReference type="SAM" id="Coils"/>
    </source>
</evidence>
<name>A0A1Q9DZ11_SYMMI</name>
<dbReference type="Proteomes" id="UP000186817">
    <property type="component" value="Unassembled WGS sequence"/>
</dbReference>
<reference evidence="3 4" key="1">
    <citation type="submission" date="2016-02" db="EMBL/GenBank/DDBJ databases">
        <title>Genome analysis of coral dinoflagellate symbionts highlights evolutionary adaptations to a symbiotic lifestyle.</title>
        <authorList>
            <person name="Aranda M."/>
            <person name="Li Y."/>
            <person name="Liew Y.J."/>
            <person name="Baumgarten S."/>
            <person name="Simakov O."/>
            <person name="Wilson M."/>
            <person name="Piel J."/>
            <person name="Ashoor H."/>
            <person name="Bougouffa S."/>
            <person name="Bajic V.B."/>
            <person name="Ryu T."/>
            <person name="Ravasi T."/>
            <person name="Bayer T."/>
            <person name="Micklem G."/>
            <person name="Kim H."/>
            <person name="Bhak J."/>
            <person name="Lajeunesse T.C."/>
            <person name="Voolstra C.R."/>
        </authorList>
    </citation>
    <scope>NUCLEOTIDE SEQUENCE [LARGE SCALE GENOMIC DNA]</scope>
    <source>
        <strain evidence="3 4">CCMP2467</strain>
    </source>
</reference>
<feature type="compositionally biased region" description="Pro residues" evidence="2">
    <location>
        <begin position="22"/>
        <end position="40"/>
    </location>
</feature>
<dbReference type="AlphaFoldDB" id="A0A1Q9DZ11"/>
<protein>
    <submittedName>
        <fullName evidence="3">Uncharacterized protein</fullName>
    </submittedName>
</protein>
<feature type="compositionally biased region" description="Acidic residues" evidence="2">
    <location>
        <begin position="177"/>
        <end position="187"/>
    </location>
</feature>
<keyword evidence="4" id="KW-1185">Reference proteome</keyword>
<evidence type="ECO:0000313" key="4">
    <source>
        <dbReference type="Proteomes" id="UP000186817"/>
    </source>
</evidence>
<sequence length="224" mass="24493">MAMTPKAGRDSLPLAPSGRPAKAPPTPKKAAFRPPPPLQPPFRDELPTAPVAKAPVVDANKELVVKLRAEKEALLEENKRFVHRLREAEGEVQTVGKKTETGMTLVAAMIAIAEMTVIAGTTETAARPPEAPSLRLRAILLLPDSAPPHPAEEGVPRGGTARPIRGLQPHVSIYDNAEADDDEEWDEPGPPRPLRRDVPPRTRVDDDLWQLLTSQLLQLKVYRL</sequence>
<comment type="caution">
    <text evidence="3">The sequence shown here is derived from an EMBL/GenBank/DDBJ whole genome shotgun (WGS) entry which is preliminary data.</text>
</comment>
<proteinExistence type="predicted"/>
<dbReference type="EMBL" id="LSRX01000329">
    <property type="protein sequence ID" value="OLQ00403.1"/>
    <property type="molecule type" value="Genomic_DNA"/>
</dbReference>
<organism evidence="3 4">
    <name type="scientific">Symbiodinium microadriaticum</name>
    <name type="common">Dinoflagellate</name>
    <name type="synonym">Zooxanthella microadriatica</name>
    <dbReference type="NCBI Taxonomy" id="2951"/>
    <lineage>
        <taxon>Eukaryota</taxon>
        <taxon>Sar</taxon>
        <taxon>Alveolata</taxon>
        <taxon>Dinophyceae</taxon>
        <taxon>Suessiales</taxon>
        <taxon>Symbiodiniaceae</taxon>
        <taxon>Symbiodinium</taxon>
    </lineage>
</organism>
<feature type="region of interest" description="Disordered" evidence="2">
    <location>
        <begin position="1"/>
        <end position="49"/>
    </location>
</feature>